<evidence type="ECO:0000259" key="4">
    <source>
        <dbReference type="Pfam" id="PF14417"/>
    </source>
</evidence>
<keyword evidence="5" id="KW-0808">Transferase</keyword>
<comment type="caution">
    <text evidence="5">The sequence shown here is derived from an EMBL/GenBank/DDBJ whole genome shotgun (WGS) entry which is preliminary data.</text>
</comment>
<organism evidence="5 6">
    <name type="scientific">Blastococcus goldschmidtiae</name>
    <dbReference type="NCBI Taxonomy" id="3075546"/>
    <lineage>
        <taxon>Bacteria</taxon>
        <taxon>Bacillati</taxon>
        <taxon>Actinomycetota</taxon>
        <taxon>Actinomycetes</taxon>
        <taxon>Geodermatophilales</taxon>
        <taxon>Geodermatophilaceae</taxon>
        <taxon>Blastococcus</taxon>
    </lineage>
</organism>
<feature type="domain" description="MEDS" evidence="4">
    <location>
        <begin position="26"/>
        <end position="171"/>
    </location>
</feature>
<keyword evidence="1" id="KW-0723">Serine/threonine-protein kinase</keyword>
<dbReference type="EMBL" id="JAVREI010000001">
    <property type="protein sequence ID" value="MDT0274309.1"/>
    <property type="molecule type" value="Genomic_DNA"/>
</dbReference>
<gene>
    <name evidence="5" type="ORF">RM425_00185</name>
</gene>
<name>A0ABU2K2F1_9ACTN</name>
<dbReference type="InterPro" id="IPR036890">
    <property type="entry name" value="HATPase_C_sf"/>
</dbReference>
<dbReference type="PANTHER" id="PTHR35526:SF3">
    <property type="entry name" value="ANTI-SIGMA-F FACTOR RSBW"/>
    <property type="match status" value="1"/>
</dbReference>
<dbReference type="InterPro" id="IPR025847">
    <property type="entry name" value="MEDS_domain"/>
</dbReference>
<evidence type="ECO:0000256" key="2">
    <source>
        <dbReference type="SAM" id="MobiDB-lite"/>
    </source>
</evidence>
<dbReference type="SUPFAM" id="SSF55874">
    <property type="entry name" value="ATPase domain of HSP90 chaperone/DNA topoisomerase II/histidine kinase"/>
    <property type="match status" value="1"/>
</dbReference>
<dbReference type="Pfam" id="PF14417">
    <property type="entry name" value="MEDS"/>
    <property type="match status" value="1"/>
</dbReference>
<sequence length="332" mass="35529">MDRAAGEYAEQSSLPAQRGPSGPPPHAAGVVASDAEVLAVAVPYLEEGLREGDLIALTCRPEIAHLLSDALDGLLHPVPNDPRLSLLGSRAPDVLVSCNAYLERAGETRNGRLRVLSAVDFGDDPADWREGQRFESVVNRLLDGDLVSTLCLYDRRYLPEPVIASAAATHPLLVDGGTWAASRHFQEPGDYVRSLPVPRESAEDVPPALVVEGATSLAGLRHTMGAVFERVVPDRDQRQDTLLAGAEIAANAFRHGRPPVSARVWADARTLVVTISDRGSGFADPLAGFQPAHGPDLGRGGMGLWLARKLFDHVDLLPGPDGLTVRLATRLR</sequence>
<dbReference type="Proteomes" id="UP001183222">
    <property type="component" value="Unassembled WGS sequence"/>
</dbReference>
<dbReference type="PANTHER" id="PTHR35526">
    <property type="entry name" value="ANTI-SIGMA-F FACTOR RSBW-RELATED"/>
    <property type="match status" value="1"/>
</dbReference>
<proteinExistence type="predicted"/>
<evidence type="ECO:0000313" key="6">
    <source>
        <dbReference type="Proteomes" id="UP001183222"/>
    </source>
</evidence>
<dbReference type="InterPro" id="IPR003594">
    <property type="entry name" value="HATPase_dom"/>
</dbReference>
<dbReference type="CDD" id="cd16936">
    <property type="entry name" value="HATPase_RsbW-like"/>
    <property type="match status" value="1"/>
</dbReference>
<feature type="region of interest" description="Disordered" evidence="2">
    <location>
        <begin position="1"/>
        <end position="29"/>
    </location>
</feature>
<evidence type="ECO:0000259" key="3">
    <source>
        <dbReference type="Pfam" id="PF13581"/>
    </source>
</evidence>
<protein>
    <submittedName>
        <fullName evidence="5">Sensor histidine kinase</fullName>
    </submittedName>
</protein>
<evidence type="ECO:0000256" key="1">
    <source>
        <dbReference type="ARBA" id="ARBA00022527"/>
    </source>
</evidence>
<feature type="domain" description="Histidine kinase/HSP90-like ATPase" evidence="3">
    <location>
        <begin position="215"/>
        <end position="327"/>
    </location>
</feature>
<dbReference type="Pfam" id="PF13581">
    <property type="entry name" value="HATPase_c_2"/>
    <property type="match status" value="1"/>
</dbReference>
<dbReference type="RefSeq" id="WP_311343162.1">
    <property type="nucleotide sequence ID" value="NZ_JAVREI010000001.1"/>
</dbReference>
<dbReference type="InterPro" id="IPR050267">
    <property type="entry name" value="Anti-sigma-factor_SerPK"/>
</dbReference>
<accession>A0ABU2K2F1</accession>
<keyword evidence="6" id="KW-1185">Reference proteome</keyword>
<dbReference type="Gene3D" id="3.30.565.10">
    <property type="entry name" value="Histidine kinase-like ATPase, C-terminal domain"/>
    <property type="match status" value="1"/>
</dbReference>
<reference evidence="6" key="1">
    <citation type="submission" date="2023-07" db="EMBL/GenBank/DDBJ databases">
        <title>30 novel species of actinomycetes from the DSMZ collection.</title>
        <authorList>
            <person name="Nouioui I."/>
        </authorList>
    </citation>
    <scope>NUCLEOTIDE SEQUENCE [LARGE SCALE GENOMIC DNA]</scope>
    <source>
        <strain evidence="6">DSM 46792</strain>
    </source>
</reference>
<dbReference type="GO" id="GO:0016301">
    <property type="term" value="F:kinase activity"/>
    <property type="evidence" value="ECO:0007669"/>
    <property type="project" value="UniProtKB-KW"/>
</dbReference>
<keyword evidence="5" id="KW-0418">Kinase</keyword>
<evidence type="ECO:0000313" key="5">
    <source>
        <dbReference type="EMBL" id="MDT0274309.1"/>
    </source>
</evidence>